<dbReference type="Gene3D" id="1.10.10.10">
    <property type="entry name" value="Winged helix-like DNA-binding domain superfamily/Winged helix DNA-binding domain"/>
    <property type="match status" value="1"/>
</dbReference>
<evidence type="ECO:0000313" key="4">
    <source>
        <dbReference type="Proteomes" id="UP000507470"/>
    </source>
</evidence>
<dbReference type="OrthoDB" id="5962960at2759"/>
<dbReference type="InterPro" id="IPR032171">
    <property type="entry name" value="COR-A"/>
</dbReference>
<accession>A0A6J8A4E6</accession>
<dbReference type="AlphaFoldDB" id="A0A6J8A4E6"/>
<proteinExistence type="predicted"/>
<reference evidence="3 4" key="1">
    <citation type="submission" date="2020-06" db="EMBL/GenBank/DDBJ databases">
        <authorList>
            <person name="Li R."/>
            <person name="Bekaert M."/>
        </authorList>
    </citation>
    <scope>NUCLEOTIDE SEQUENCE [LARGE SCALE GENOMIC DNA]</scope>
    <source>
        <strain evidence="4">wild</strain>
    </source>
</reference>
<name>A0A6J8A4E6_MYTCO</name>
<dbReference type="Pfam" id="PF16095">
    <property type="entry name" value="COR-A"/>
    <property type="match status" value="1"/>
</dbReference>
<gene>
    <name evidence="3" type="ORF">MCOR_3472</name>
</gene>
<organism evidence="3 4">
    <name type="scientific">Mytilus coruscus</name>
    <name type="common">Sea mussel</name>
    <dbReference type="NCBI Taxonomy" id="42192"/>
    <lineage>
        <taxon>Eukaryota</taxon>
        <taxon>Metazoa</taxon>
        <taxon>Spiralia</taxon>
        <taxon>Lophotrochozoa</taxon>
        <taxon>Mollusca</taxon>
        <taxon>Bivalvia</taxon>
        <taxon>Autobranchia</taxon>
        <taxon>Pteriomorphia</taxon>
        <taxon>Mytilida</taxon>
        <taxon>Mytiloidea</taxon>
        <taxon>Mytilidae</taxon>
        <taxon>Mytilinae</taxon>
        <taxon>Mytilus</taxon>
    </lineage>
</organism>
<dbReference type="Proteomes" id="UP000507470">
    <property type="component" value="Unassembled WGS sequence"/>
</dbReference>
<feature type="domain" description="COR" evidence="2">
    <location>
        <begin position="57"/>
        <end position="223"/>
    </location>
</feature>
<evidence type="ECO:0000259" key="2">
    <source>
        <dbReference type="Pfam" id="PF16095"/>
    </source>
</evidence>
<protein>
    <recommendedName>
        <fullName evidence="2">COR domain-containing protein</fullName>
    </recommendedName>
</protein>
<sequence>MKVIQDIFESHAGLKHLEFNPLIFVNSTNEADPEIQALRQRLMDRAKEHPRWGEHMPTAWVPLELHLAQQAEKGITILTKDQIKMFNSQNESMVLTEKQLETFLKVQHSLGKLLYFDLANLRDSVIITPAYLVDVLRSIITEKQFWPKGKRLRNIFHTMQRKGAVSRADMYDLWKQPIFEHILSYKDFIIEVLVHLDILVAERNNTEDLGTPIRDVTQFLVPSMITRPDDTKYMKKCYKSGTSILLSYKFIEKVIPQPFHTDLLLLL</sequence>
<evidence type="ECO:0000256" key="1">
    <source>
        <dbReference type="ARBA" id="ARBA00022737"/>
    </source>
</evidence>
<dbReference type="EMBL" id="CACVKT020000586">
    <property type="protein sequence ID" value="CAC5361281.1"/>
    <property type="molecule type" value="Genomic_DNA"/>
</dbReference>
<keyword evidence="4" id="KW-1185">Reference proteome</keyword>
<evidence type="ECO:0000313" key="3">
    <source>
        <dbReference type="EMBL" id="CAC5361281.1"/>
    </source>
</evidence>
<keyword evidence="1" id="KW-0677">Repeat</keyword>
<dbReference type="InterPro" id="IPR036388">
    <property type="entry name" value="WH-like_DNA-bd_sf"/>
</dbReference>